<accession>A0A811TCJ8</accession>
<sequence>MPRVECEFMVNFAIPDYLGLGKSVSRRFGAVVGMRDAKAQYHNYVHKH</sequence>
<comment type="caution">
    <text evidence="1">The sequence shown here is derived from an EMBL/GenBank/DDBJ whole genome shotgun (WGS) entry which is preliminary data.</text>
</comment>
<proteinExistence type="predicted"/>
<reference evidence="1" key="1">
    <citation type="submission" date="2020-10" db="EMBL/GenBank/DDBJ databases">
        <authorList>
            <person name="Hahn C.J."/>
            <person name="Laso-Perez R."/>
            <person name="Vulcano F."/>
            <person name="Vaziourakis K.-M."/>
            <person name="Stokke R."/>
            <person name="Steen I.H."/>
            <person name="Teske A."/>
            <person name="Boetius A."/>
            <person name="Liebeke M."/>
            <person name="Amann R."/>
            <person name="Knittel K."/>
        </authorList>
    </citation>
    <scope>NUCLEOTIDE SEQUENCE</scope>
    <source>
        <strain evidence="1">Gfbio:e3339647-f889-4370-9287-4fb5cb688e4c:AG392M11_GoMArc1</strain>
    </source>
</reference>
<name>A0A811TCJ8_9EURY</name>
<evidence type="ECO:0000313" key="1">
    <source>
        <dbReference type="EMBL" id="CAD6492485.1"/>
    </source>
</evidence>
<dbReference type="EMBL" id="CAJHIQ010000013">
    <property type="protein sequence ID" value="CAD6492485.1"/>
    <property type="molecule type" value="Genomic_DNA"/>
</dbReference>
<organism evidence="1 2">
    <name type="scientific">Candidatus Argoarchaeum ethanivorans</name>
    <dbReference type="NCBI Taxonomy" id="2608793"/>
    <lineage>
        <taxon>Archaea</taxon>
        <taxon>Methanobacteriati</taxon>
        <taxon>Methanobacteriota</taxon>
        <taxon>Stenosarchaea group</taxon>
        <taxon>Methanomicrobia</taxon>
        <taxon>Methanosarcinales</taxon>
        <taxon>Methanosarcinales incertae sedis</taxon>
        <taxon>GOM Arc I cluster</taxon>
        <taxon>Candidatus Argoarchaeum</taxon>
    </lineage>
</organism>
<dbReference type="AlphaFoldDB" id="A0A811TCJ8"/>
<protein>
    <submittedName>
        <fullName evidence="1">Uncharacterized protein</fullName>
    </submittedName>
</protein>
<evidence type="ECO:0000313" key="2">
    <source>
        <dbReference type="Proteomes" id="UP000639006"/>
    </source>
</evidence>
<dbReference type="Proteomes" id="UP000639006">
    <property type="component" value="Unassembled WGS sequence"/>
</dbReference>
<gene>
    <name evidence="1" type="ORF">DIAAKJNI_00310</name>
</gene>